<dbReference type="PANTHER" id="PTHR34975">
    <property type="entry name" value="SPORE GERMINATION PROTEIN A2"/>
    <property type="match status" value="1"/>
</dbReference>
<keyword evidence="4" id="KW-0309">Germination</keyword>
<evidence type="ECO:0000256" key="4">
    <source>
        <dbReference type="ARBA" id="ARBA00022544"/>
    </source>
</evidence>
<evidence type="ECO:0000256" key="7">
    <source>
        <dbReference type="ARBA" id="ARBA00023136"/>
    </source>
</evidence>
<keyword evidence="7 8" id="KW-0472">Membrane</keyword>
<evidence type="ECO:0000256" key="6">
    <source>
        <dbReference type="ARBA" id="ARBA00022989"/>
    </source>
</evidence>
<dbReference type="RefSeq" id="WP_318799054.1">
    <property type="nucleotide sequence ID" value="NZ_JARUJP010000029.1"/>
</dbReference>
<feature type="transmembrane region" description="Helical" evidence="8">
    <location>
        <begin position="42"/>
        <end position="63"/>
    </location>
</feature>
<feature type="transmembrane region" description="Helical" evidence="8">
    <location>
        <begin position="334"/>
        <end position="355"/>
    </location>
</feature>
<feature type="transmembrane region" description="Helical" evidence="8">
    <location>
        <begin position="12"/>
        <end position="30"/>
    </location>
</feature>
<feature type="transmembrane region" description="Helical" evidence="8">
    <location>
        <begin position="221"/>
        <end position="241"/>
    </location>
</feature>
<evidence type="ECO:0000313" key="10">
    <source>
        <dbReference type="Proteomes" id="UP001281656"/>
    </source>
</evidence>
<feature type="transmembrane region" description="Helical" evidence="8">
    <location>
        <begin position="192"/>
        <end position="209"/>
    </location>
</feature>
<feature type="transmembrane region" description="Helical" evidence="8">
    <location>
        <begin position="269"/>
        <end position="294"/>
    </location>
</feature>
<evidence type="ECO:0000256" key="1">
    <source>
        <dbReference type="ARBA" id="ARBA00004141"/>
    </source>
</evidence>
<organism evidence="9 10">
    <name type="scientific">Clostridium tanneri</name>
    <dbReference type="NCBI Taxonomy" id="3037988"/>
    <lineage>
        <taxon>Bacteria</taxon>
        <taxon>Bacillati</taxon>
        <taxon>Bacillota</taxon>
        <taxon>Clostridia</taxon>
        <taxon>Eubacteriales</taxon>
        <taxon>Clostridiaceae</taxon>
        <taxon>Clostridium</taxon>
    </lineage>
</organism>
<sequence>MNTNRRNLLSPNQITYLLLGIMINEGIISLPNEVAKIAKQDGWISVLFGAIYPLYILFIAFYLSSKFPNDNILVLSKRYLGKLLGSVLNILLSLFFLFYLTSSCSGISNFLRTYILSFLTPLKFISLFILASAYTAYKGLKVIGRLCECIFYFSASVILVPLASIRTGSILNILPVTGSGWMNILKGGINSAYSYGCIEIIFLIYPFISDRTKLKKSSLKAVTFTCICYIWVTFMTIYYLGHNVILKTRWSSVYVAENLNITFISNFRYILLFLWILVTLKSTAASYYAFVTILSDSIKKFKSKDLIYICYPLIVFLSLMYGSEEKKKYITSYFLPIITIYVLLYSSLIALLIFIKKDKAYEKT</sequence>
<comment type="subcellular location">
    <subcellularLocation>
        <location evidence="1">Membrane</location>
        <topology evidence="1">Multi-pass membrane protein</topology>
    </subcellularLocation>
</comment>
<accession>A0ABU4JXH4</accession>
<keyword evidence="5 8" id="KW-0812">Transmembrane</keyword>
<protein>
    <submittedName>
        <fullName evidence="9">Endospore germination permease</fullName>
    </submittedName>
</protein>
<evidence type="ECO:0000256" key="8">
    <source>
        <dbReference type="SAM" id="Phobius"/>
    </source>
</evidence>
<feature type="transmembrane region" description="Helical" evidence="8">
    <location>
        <begin position="83"/>
        <end position="102"/>
    </location>
</feature>
<dbReference type="Pfam" id="PF03845">
    <property type="entry name" value="Spore_permease"/>
    <property type="match status" value="1"/>
</dbReference>
<evidence type="ECO:0000256" key="5">
    <source>
        <dbReference type="ARBA" id="ARBA00022692"/>
    </source>
</evidence>
<keyword evidence="3" id="KW-0813">Transport</keyword>
<dbReference type="Proteomes" id="UP001281656">
    <property type="component" value="Unassembled WGS sequence"/>
</dbReference>
<feature type="transmembrane region" description="Helical" evidence="8">
    <location>
        <begin position="149"/>
        <end position="172"/>
    </location>
</feature>
<gene>
    <name evidence="9" type="ORF">P8V03_16830</name>
</gene>
<dbReference type="NCBIfam" id="TIGR00912">
    <property type="entry name" value="2A0309"/>
    <property type="match status" value="1"/>
</dbReference>
<evidence type="ECO:0000256" key="3">
    <source>
        <dbReference type="ARBA" id="ARBA00022448"/>
    </source>
</evidence>
<feature type="transmembrane region" description="Helical" evidence="8">
    <location>
        <begin position="306"/>
        <end position="322"/>
    </location>
</feature>
<dbReference type="PANTHER" id="PTHR34975:SF2">
    <property type="entry name" value="SPORE GERMINATION PROTEIN A2"/>
    <property type="match status" value="1"/>
</dbReference>
<evidence type="ECO:0000313" key="9">
    <source>
        <dbReference type="EMBL" id="MDW8802812.1"/>
    </source>
</evidence>
<evidence type="ECO:0000256" key="2">
    <source>
        <dbReference type="ARBA" id="ARBA00007998"/>
    </source>
</evidence>
<comment type="similarity">
    <text evidence="2">Belongs to the amino acid-polyamine-organocation (APC) superfamily. Spore germination protein (SGP) (TC 2.A.3.9) family.</text>
</comment>
<reference evidence="9 10" key="1">
    <citation type="submission" date="2023-04" db="EMBL/GenBank/DDBJ databases">
        <title>Clostridium tannerae sp. nov., isolated from the fecal material of an alpaca.</title>
        <authorList>
            <person name="Miller S."/>
            <person name="Hendry M."/>
            <person name="King J."/>
            <person name="Sankaranarayanan K."/>
            <person name="Lawson P.A."/>
        </authorList>
    </citation>
    <scope>NUCLEOTIDE SEQUENCE [LARGE SCALE GENOMIC DNA]</scope>
    <source>
        <strain evidence="9 10">A1-XYC3</strain>
    </source>
</reference>
<keyword evidence="10" id="KW-1185">Reference proteome</keyword>
<dbReference type="EMBL" id="JARUJP010000029">
    <property type="protein sequence ID" value="MDW8802812.1"/>
    <property type="molecule type" value="Genomic_DNA"/>
</dbReference>
<keyword evidence="6 8" id="KW-1133">Transmembrane helix</keyword>
<dbReference type="InterPro" id="IPR004761">
    <property type="entry name" value="Spore_GerAB"/>
</dbReference>
<name>A0ABU4JXH4_9CLOT</name>
<feature type="transmembrane region" description="Helical" evidence="8">
    <location>
        <begin position="114"/>
        <end position="137"/>
    </location>
</feature>
<proteinExistence type="inferred from homology"/>
<comment type="caution">
    <text evidence="9">The sequence shown here is derived from an EMBL/GenBank/DDBJ whole genome shotgun (WGS) entry which is preliminary data.</text>
</comment>